<dbReference type="EMBL" id="AZNF01000001">
    <property type="protein sequence ID" value="KID70463.1"/>
    <property type="molecule type" value="Genomic_DNA"/>
</dbReference>
<dbReference type="AlphaFoldDB" id="A0A0B4FJ51"/>
<organism evidence="1 2">
    <name type="scientific">Metarhizium anisopliae (strain ARSEF 549)</name>
    <dbReference type="NCBI Taxonomy" id="3151832"/>
    <lineage>
        <taxon>Eukaryota</taxon>
        <taxon>Fungi</taxon>
        <taxon>Dikarya</taxon>
        <taxon>Ascomycota</taxon>
        <taxon>Pezizomycotina</taxon>
        <taxon>Sordariomycetes</taxon>
        <taxon>Hypocreomycetidae</taxon>
        <taxon>Hypocreales</taxon>
        <taxon>Clavicipitaceae</taxon>
        <taxon>Metarhizium</taxon>
    </lineage>
</organism>
<protein>
    <submittedName>
        <fullName evidence="1">Protein kinase-like domain protein</fullName>
    </submittedName>
</protein>
<gene>
    <name evidence="1" type="ORF">MAN_00062</name>
</gene>
<dbReference type="InterPro" id="IPR011009">
    <property type="entry name" value="Kinase-like_dom_sf"/>
</dbReference>
<dbReference type="PANTHER" id="PTHR21310:SF37">
    <property type="entry name" value="AMINOGLYCOSIDE PHOSPHOTRANSFERASE DOMAIN-CONTAINING PROTEIN"/>
    <property type="match status" value="1"/>
</dbReference>
<dbReference type="OrthoDB" id="5412996at2759"/>
<name>A0A0B4FJ51_METAF</name>
<dbReference type="SUPFAM" id="SSF56112">
    <property type="entry name" value="Protein kinase-like (PK-like)"/>
    <property type="match status" value="1"/>
</dbReference>
<reference evidence="1 2" key="1">
    <citation type="journal article" date="2014" name="Proc. Natl. Acad. Sci. U.S.A.">
        <title>Trajectory and genomic determinants of fungal-pathogen speciation and host adaptation.</title>
        <authorList>
            <person name="Hu X."/>
            <person name="Xiao G."/>
            <person name="Zheng P."/>
            <person name="Shang Y."/>
            <person name="Su Y."/>
            <person name="Zhang X."/>
            <person name="Liu X."/>
            <person name="Zhan S."/>
            <person name="St Leger R.J."/>
            <person name="Wang C."/>
        </authorList>
    </citation>
    <scope>NUCLEOTIDE SEQUENCE [LARGE SCALE GENOMIC DNA]</scope>
    <source>
        <strain evidence="1 2">ARSEF 549</strain>
    </source>
</reference>
<dbReference type="VEuPathDB" id="FungiDB:MAN_00062"/>
<evidence type="ECO:0000313" key="2">
    <source>
        <dbReference type="Proteomes" id="UP000031186"/>
    </source>
</evidence>
<dbReference type="Gene3D" id="3.30.200.20">
    <property type="entry name" value="Phosphorylase Kinase, domain 1"/>
    <property type="match status" value="1"/>
</dbReference>
<dbReference type="HOGENOM" id="CLU_028906_4_1_1"/>
<sequence length="468" mass="53406">MSSTSTFASIIDVQKILQLKTYFDEIEETNGDDECRAWLDKVFDAKAELATFVASRRKGGPATEYVGFLKGSFNFSFQFKFGDGGPDAIIRFPKPGHTSTALRDEKVTNEATVMEYIRQNTTIPVPRVHSWGLTAESPQQFGPFIIMDHVEGTLLSTVLKQPTENDQEDPILNPDIDNKALDTVYLQIASYIFQLSQLPFSRIGAISKDHDSNTWSVTKRPLTYNMNELATVSGCPDDHFPTTTFDSTSDYLQSVARQHLDHVWAQRNIADDPEIAQARFIARRQLPRLIPKYCIHDTGPFLLFCDDMRPSNMLVNPETLQITAMLDFEFTNAMPAQFTYDPPWWLLISGPEVWLDRGSIEEFLALYTPRMEQFLRALEQVEGASLSKGTEPTEPPLSTRMRDSWRNGGFWFNYAARKSFEVDAIYWAVLHDGSAEFSHQDIEEMNKFTQIKMEQLKAYKEECDARFA</sequence>
<proteinExistence type="predicted"/>
<comment type="caution">
    <text evidence="1">The sequence shown here is derived from an EMBL/GenBank/DDBJ whole genome shotgun (WGS) entry which is preliminary data.</text>
</comment>
<dbReference type="Proteomes" id="UP000031186">
    <property type="component" value="Unassembled WGS sequence"/>
</dbReference>
<evidence type="ECO:0000313" key="1">
    <source>
        <dbReference type="EMBL" id="KID70463.1"/>
    </source>
</evidence>
<dbReference type="InterPro" id="IPR051678">
    <property type="entry name" value="AGP_Transferase"/>
</dbReference>
<keyword evidence="2" id="KW-1185">Reference proteome</keyword>
<dbReference type="PANTHER" id="PTHR21310">
    <property type="entry name" value="AMINOGLYCOSIDE PHOSPHOTRANSFERASE-RELATED-RELATED"/>
    <property type="match status" value="1"/>
</dbReference>
<accession>A0A0B4FJ51</accession>
<feature type="non-terminal residue" evidence="1">
    <location>
        <position position="1"/>
    </location>
</feature>